<dbReference type="EMBL" id="WHYR01000033">
    <property type="protein sequence ID" value="MQL52930.1"/>
    <property type="molecule type" value="Genomic_DNA"/>
</dbReference>
<dbReference type="Pfam" id="PF07670">
    <property type="entry name" value="Gate"/>
    <property type="match status" value="1"/>
</dbReference>
<dbReference type="OrthoDB" id="1645614at2"/>
<evidence type="ECO:0000256" key="1">
    <source>
        <dbReference type="SAM" id="Phobius"/>
    </source>
</evidence>
<keyword evidence="1" id="KW-0472">Membrane</keyword>
<feature type="transmembrane region" description="Helical" evidence="1">
    <location>
        <begin position="132"/>
        <end position="158"/>
    </location>
</feature>
<protein>
    <submittedName>
        <fullName evidence="3">Sporulation integral membrane protein YlbJ</fullName>
    </submittedName>
</protein>
<keyword evidence="1" id="KW-1133">Transmembrane helix</keyword>
<keyword evidence="1" id="KW-0812">Transmembrane</keyword>
<accession>A0A6N7IS94</accession>
<feature type="transmembrane region" description="Helical" evidence="1">
    <location>
        <begin position="221"/>
        <end position="239"/>
    </location>
</feature>
<feature type="transmembrane region" description="Helical" evidence="1">
    <location>
        <begin position="326"/>
        <end position="347"/>
    </location>
</feature>
<reference evidence="3 4" key="1">
    <citation type="submission" date="2019-10" db="EMBL/GenBank/DDBJ databases">
        <title>Comparative genomics of sulfur disproportionating microorganisms.</title>
        <authorList>
            <person name="Ward L.M."/>
            <person name="Bertran E."/>
            <person name="Johnston D."/>
        </authorList>
    </citation>
    <scope>NUCLEOTIDE SEQUENCE [LARGE SCALE GENOMIC DNA]</scope>
    <source>
        <strain evidence="3 4">DSM 14055</strain>
    </source>
</reference>
<proteinExistence type="predicted"/>
<feature type="transmembrane region" description="Helical" evidence="1">
    <location>
        <begin position="379"/>
        <end position="402"/>
    </location>
</feature>
<sequence>MLHRRDTIRLFWTACALLFVFSMIARPKTVYEGAVFGLSAWWNIVFPSLLPFFIVSELLMNFGVVHFMGILLEPVMRPLFNVPGAGSFVLAIGYTSGYPIGAMVTARLREQRLCTRIEAERLMSFTSNSSPLFMLVAVAVGMFHDPALGPLVAGAHYLSNLTVGLFMRFYGRCDREFIPPPAATGHIVKRAFGEMFARQRQDNRTLGQIIGDAVKNAINNLLNIGGFIILFAVIIRLLAEAGFIEMLARGLGALFLPLGLSPNVLPALASGLFEMTTGTKMAAEAAAPLAHRLVAVAMILAWSGFSVQAQAASMIAGTDIRMAPFVLSRVAHAILAAIYTAILFGPATPLARAVVRPVFAPATGAGEEISLWTITHLPLFMFLFFLAAIILLAALVVILGRVRLFIIGPPHRG</sequence>
<organism evidence="3 4">
    <name type="scientific">Desulfofundulus thermobenzoicus</name>
    <dbReference type="NCBI Taxonomy" id="29376"/>
    <lineage>
        <taxon>Bacteria</taxon>
        <taxon>Bacillati</taxon>
        <taxon>Bacillota</taxon>
        <taxon>Clostridia</taxon>
        <taxon>Eubacteriales</taxon>
        <taxon>Peptococcaceae</taxon>
        <taxon>Desulfofundulus</taxon>
    </lineage>
</organism>
<dbReference type="InterPro" id="IPR014226">
    <property type="entry name" value="Spore_IM_YlbJ"/>
</dbReference>
<feature type="transmembrane region" description="Helical" evidence="1">
    <location>
        <begin position="251"/>
        <end position="273"/>
    </location>
</feature>
<evidence type="ECO:0000313" key="4">
    <source>
        <dbReference type="Proteomes" id="UP000441717"/>
    </source>
</evidence>
<feature type="transmembrane region" description="Helical" evidence="1">
    <location>
        <begin position="49"/>
        <end position="72"/>
    </location>
</feature>
<evidence type="ECO:0000313" key="3">
    <source>
        <dbReference type="EMBL" id="MQL52930.1"/>
    </source>
</evidence>
<dbReference type="InterPro" id="IPR011642">
    <property type="entry name" value="Gate_dom"/>
</dbReference>
<dbReference type="RefSeq" id="WP_152947351.1">
    <property type="nucleotide sequence ID" value="NZ_WHYR01000033.1"/>
</dbReference>
<evidence type="ECO:0000259" key="2">
    <source>
        <dbReference type="Pfam" id="PF07670"/>
    </source>
</evidence>
<keyword evidence="4" id="KW-1185">Reference proteome</keyword>
<dbReference type="AlphaFoldDB" id="A0A6N7IS94"/>
<dbReference type="NCBIfam" id="TIGR02871">
    <property type="entry name" value="spore_ylbJ"/>
    <property type="match status" value="1"/>
</dbReference>
<comment type="caution">
    <text evidence="3">The sequence shown here is derived from an EMBL/GenBank/DDBJ whole genome shotgun (WGS) entry which is preliminary data.</text>
</comment>
<gene>
    <name evidence="3" type="primary">ylbJ</name>
    <name evidence="3" type="ORF">GFC01_11795</name>
</gene>
<feature type="domain" description="Nucleoside transporter/FeoB GTPase Gate" evidence="2">
    <location>
        <begin position="45"/>
        <end position="143"/>
    </location>
</feature>
<name>A0A6N7IS94_9FIRM</name>
<dbReference type="Proteomes" id="UP000441717">
    <property type="component" value="Unassembled WGS sequence"/>
</dbReference>
<feature type="transmembrane region" description="Helical" evidence="1">
    <location>
        <begin position="285"/>
        <end position="305"/>
    </location>
</feature>